<accession>A0A366DRX2</accession>
<feature type="chain" id="PRO_5016768023" description="Lipoprotein" evidence="1">
    <location>
        <begin position="24"/>
        <end position="87"/>
    </location>
</feature>
<keyword evidence="1" id="KW-0732">Signal</keyword>
<keyword evidence="3" id="KW-1185">Reference proteome</keyword>
<dbReference type="OrthoDB" id="9809419at2"/>
<evidence type="ECO:0008006" key="4">
    <source>
        <dbReference type="Google" id="ProtNLM"/>
    </source>
</evidence>
<sequence length="87" mass="9494">MKIKTLVAVSASALLMTVAAASACTQEELTKKVTDVTTAIQEAVMKDPSKAQEIMAKAQEMQTKYQGTTDMAEACKAYDELQEYLKK</sequence>
<name>A0A366DRX2_9HYPH</name>
<evidence type="ECO:0000313" key="3">
    <source>
        <dbReference type="Proteomes" id="UP000252893"/>
    </source>
</evidence>
<comment type="caution">
    <text evidence="2">The sequence shown here is derived from an EMBL/GenBank/DDBJ whole genome shotgun (WGS) entry which is preliminary data.</text>
</comment>
<gene>
    <name evidence="2" type="ORF">DFR47_108102</name>
</gene>
<evidence type="ECO:0000256" key="1">
    <source>
        <dbReference type="SAM" id="SignalP"/>
    </source>
</evidence>
<organism evidence="2 3">
    <name type="scientific">Pseudochrobactrum asaccharolyticum</name>
    <dbReference type="NCBI Taxonomy" id="354351"/>
    <lineage>
        <taxon>Bacteria</taxon>
        <taxon>Pseudomonadati</taxon>
        <taxon>Pseudomonadota</taxon>
        <taxon>Alphaproteobacteria</taxon>
        <taxon>Hyphomicrobiales</taxon>
        <taxon>Brucellaceae</taxon>
        <taxon>Pseudochrobactrum</taxon>
    </lineage>
</organism>
<dbReference type="AlphaFoldDB" id="A0A366DRX2"/>
<dbReference type="Proteomes" id="UP000252893">
    <property type="component" value="Unassembled WGS sequence"/>
</dbReference>
<proteinExistence type="predicted"/>
<feature type="signal peptide" evidence="1">
    <location>
        <begin position="1"/>
        <end position="23"/>
    </location>
</feature>
<reference evidence="2 3" key="1">
    <citation type="submission" date="2018-06" db="EMBL/GenBank/DDBJ databases">
        <title>Genomic Encyclopedia of Type Strains, Phase IV (KMG-IV): sequencing the most valuable type-strain genomes for metagenomic binning, comparative biology and taxonomic classification.</title>
        <authorList>
            <person name="Goeker M."/>
        </authorList>
    </citation>
    <scope>NUCLEOTIDE SEQUENCE [LARGE SCALE GENOMIC DNA]</scope>
    <source>
        <strain evidence="2 3">DSM 25619</strain>
    </source>
</reference>
<dbReference type="EMBL" id="QNRH01000008">
    <property type="protein sequence ID" value="RBO91958.1"/>
    <property type="molecule type" value="Genomic_DNA"/>
</dbReference>
<evidence type="ECO:0000313" key="2">
    <source>
        <dbReference type="EMBL" id="RBO91958.1"/>
    </source>
</evidence>
<dbReference type="PROSITE" id="PS51257">
    <property type="entry name" value="PROKAR_LIPOPROTEIN"/>
    <property type="match status" value="1"/>
</dbReference>
<protein>
    <recommendedName>
        <fullName evidence="4">Lipoprotein</fullName>
    </recommendedName>
</protein>
<dbReference type="RefSeq" id="WP_113945685.1">
    <property type="nucleotide sequence ID" value="NZ_JAHREH010000002.1"/>
</dbReference>